<dbReference type="GO" id="GO:0006465">
    <property type="term" value="P:signal peptide processing"/>
    <property type="evidence" value="ECO:0007669"/>
    <property type="project" value="InterPro"/>
</dbReference>
<dbReference type="VEuPathDB" id="FungiDB:SPRG_02813"/>
<evidence type="ECO:0000256" key="4">
    <source>
        <dbReference type="ARBA" id="ARBA00022692"/>
    </source>
</evidence>
<comment type="similarity">
    <text evidence="2">Belongs to the SPCS1 family.</text>
</comment>
<dbReference type="RefSeq" id="XP_012196790.1">
    <property type="nucleotide sequence ID" value="XM_012341400.1"/>
</dbReference>
<dbReference type="Proteomes" id="UP000030745">
    <property type="component" value="Unassembled WGS sequence"/>
</dbReference>
<keyword evidence="7 9" id="KW-0472">Membrane</keyword>
<dbReference type="EMBL" id="KK583195">
    <property type="protein sequence ID" value="KDO32334.1"/>
    <property type="molecule type" value="Genomic_DNA"/>
</dbReference>
<evidence type="ECO:0000256" key="9">
    <source>
        <dbReference type="SAM" id="Phobius"/>
    </source>
</evidence>
<evidence type="ECO:0000313" key="10">
    <source>
        <dbReference type="EMBL" id="KDO32334.1"/>
    </source>
</evidence>
<dbReference type="AlphaFoldDB" id="A0A067CNR6"/>
<organism evidence="10 11">
    <name type="scientific">Saprolegnia parasitica (strain CBS 223.65)</name>
    <dbReference type="NCBI Taxonomy" id="695850"/>
    <lineage>
        <taxon>Eukaryota</taxon>
        <taxon>Sar</taxon>
        <taxon>Stramenopiles</taxon>
        <taxon>Oomycota</taxon>
        <taxon>Saprolegniomycetes</taxon>
        <taxon>Saprolegniales</taxon>
        <taxon>Saprolegniaceae</taxon>
        <taxon>Saprolegnia</taxon>
    </lineage>
</organism>
<dbReference type="GeneID" id="24125352"/>
<evidence type="ECO:0000256" key="8">
    <source>
        <dbReference type="ARBA" id="ARBA00045204"/>
    </source>
</evidence>
<evidence type="ECO:0000256" key="3">
    <source>
        <dbReference type="ARBA" id="ARBA00017059"/>
    </source>
</evidence>
<protein>
    <recommendedName>
        <fullName evidence="3">Signal peptidase complex subunit 1</fullName>
    </recommendedName>
</protein>
<evidence type="ECO:0000256" key="2">
    <source>
        <dbReference type="ARBA" id="ARBA00005245"/>
    </source>
</evidence>
<feature type="transmembrane region" description="Helical" evidence="9">
    <location>
        <begin position="37"/>
        <end position="60"/>
    </location>
</feature>
<gene>
    <name evidence="10" type="ORF">SPRG_02813</name>
</gene>
<dbReference type="KEGG" id="spar:SPRG_02813"/>
<dbReference type="Pfam" id="PF06645">
    <property type="entry name" value="SPC12"/>
    <property type="match status" value="1"/>
</dbReference>
<dbReference type="OrthoDB" id="263893at2759"/>
<dbReference type="InterPro" id="IPR009542">
    <property type="entry name" value="Spc1/SPCS1"/>
</dbReference>
<accession>A0A067CNR6</accession>
<keyword evidence="5" id="KW-0256">Endoplasmic reticulum</keyword>
<keyword evidence="4 9" id="KW-0812">Transmembrane</keyword>
<evidence type="ECO:0000313" key="11">
    <source>
        <dbReference type="Proteomes" id="UP000030745"/>
    </source>
</evidence>
<evidence type="ECO:0000256" key="7">
    <source>
        <dbReference type="ARBA" id="ARBA00023136"/>
    </source>
</evidence>
<proteinExistence type="inferred from homology"/>
<dbReference type="OMA" id="CTPAWIY"/>
<name>A0A067CNR6_SAPPC</name>
<dbReference type="STRING" id="695850.A0A067CNR6"/>
<keyword evidence="6 9" id="KW-1133">Transmembrane helix</keyword>
<reference evidence="10 11" key="1">
    <citation type="journal article" date="2013" name="PLoS Genet.">
        <title>Distinctive expansion of potential virulence genes in the genome of the oomycete fish pathogen Saprolegnia parasitica.</title>
        <authorList>
            <person name="Jiang R.H."/>
            <person name="de Bruijn I."/>
            <person name="Haas B.J."/>
            <person name="Belmonte R."/>
            <person name="Lobach L."/>
            <person name="Christie J."/>
            <person name="van den Ackerveken G."/>
            <person name="Bottin A."/>
            <person name="Bulone V."/>
            <person name="Diaz-Moreno S.M."/>
            <person name="Dumas B."/>
            <person name="Fan L."/>
            <person name="Gaulin E."/>
            <person name="Govers F."/>
            <person name="Grenville-Briggs L.J."/>
            <person name="Horner N.R."/>
            <person name="Levin J.Z."/>
            <person name="Mammella M."/>
            <person name="Meijer H.J."/>
            <person name="Morris P."/>
            <person name="Nusbaum C."/>
            <person name="Oome S."/>
            <person name="Phillips A.J."/>
            <person name="van Rooyen D."/>
            <person name="Rzeszutek E."/>
            <person name="Saraiva M."/>
            <person name="Secombes C.J."/>
            <person name="Seidl M.F."/>
            <person name="Snel B."/>
            <person name="Stassen J.H."/>
            <person name="Sykes S."/>
            <person name="Tripathy S."/>
            <person name="van den Berg H."/>
            <person name="Vega-Arreguin J.C."/>
            <person name="Wawra S."/>
            <person name="Young S.K."/>
            <person name="Zeng Q."/>
            <person name="Dieguez-Uribeondo J."/>
            <person name="Russ C."/>
            <person name="Tyler B.M."/>
            <person name="van West P."/>
        </authorList>
    </citation>
    <scope>NUCLEOTIDE SEQUENCE [LARGE SCALE GENOMIC DNA]</scope>
    <source>
        <strain evidence="10 11">CBS 223.65</strain>
    </source>
</reference>
<sequence>MTAFHVAALAEKMMRIIFIVFCTPAWIYGFLQQDFTYPLYAWGAACATAVVLTLPNWPYFNRNPIQWRPRLRKDKDE</sequence>
<feature type="transmembrane region" description="Helical" evidence="9">
    <location>
        <begin position="12"/>
        <end position="31"/>
    </location>
</feature>
<dbReference type="GO" id="GO:0045047">
    <property type="term" value="P:protein targeting to ER"/>
    <property type="evidence" value="ECO:0007669"/>
    <property type="project" value="TreeGrafter"/>
</dbReference>
<keyword evidence="11" id="KW-1185">Reference proteome</keyword>
<evidence type="ECO:0000256" key="6">
    <source>
        <dbReference type="ARBA" id="ARBA00022989"/>
    </source>
</evidence>
<comment type="function">
    <text evidence="8">Component of the signal peptidase complex (SPC) which catalyzes the cleavage of N-terminal signal sequences from nascent proteins as they are translocated into the lumen of the endoplasmic reticulum. Dispensable for SPC enzymatic activity.</text>
</comment>
<dbReference type="PANTHER" id="PTHR13202:SF0">
    <property type="entry name" value="SIGNAL PEPTIDASE COMPLEX SUBUNIT 1"/>
    <property type="match status" value="1"/>
</dbReference>
<dbReference type="PANTHER" id="PTHR13202">
    <property type="entry name" value="MICROSOMAL SIGNAL PEPTIDASE 12 KDA SUBUNIT"/>
    <property type="match status" value="1"/>
</dbReference>
<dbReference type="GO" id="GO:0005787">
    <property type="term" value="C:signal peptidase complex"/>
    <property type="evidence" value="ECO:0007669"/>
    <property type="project" value="InterPro"/>
</dbReference>
<evidence type="ECO:0000256" key="5">
    <source>
        <dbReference type="ARBA" id="ARBA00022824"/>
    </source>
</evidence>
<evidence type="ECO:0000256" key="1">
    <source>
        <dbReference type="ARBA" id="ARBA00004477"/>
    </source>
</evidence>
<comment type="subcellular location">
    <subcellularLocation>
        <location evidence="1">Endoplasmic reticulum membrane</location>
        <topology evidence="1">Multi-pass membrane protein</topology>
    </subcellularLocation>
</comment>